<dbReference type="OrthoDB" id="5892546at2759"/>
<reference evidence="1 2" key="2">
    <citation type="submission" date="2018-11" db="EMBL/GenBank/DDBJ databases">
        <authorList>
            <consortium name="Pathogen Informatics"/>
        </authorList>
    </citation>
    <scope>NUCLEOTIDE SEQUENCE [LARGE SCALE GENOMIC DNA]</scope>
    <source>
        <strain evidence="1 2">MHpl1</strain>
    </source>
</reference>
<evidence type="ECO:0000313" key="1">
    <source>
        <dbReference type="EMBL" id="VDO29086.1"/>
    </source>
</evidence>
<dbReference type="AlphaFoldDB" id="A0A0N4W8F0"/>
<reference evidence="3" key="1">
    <citation type="submission" date="2017-02" db="UniProtKB">
        <authorList>
            <consortium name="WormBaseParasite"/>
        </authorList>
    </citation>
    <scope>IDENTIFICATION</scope>
</reference>
<dbReference type="WBParaSite" id="HPLM_0000647801-mRNA-1">
    <property type="protein sequence ID" value="HPLM_0000647801-mRNA-1"/>
    <property type="gene ID" value="HPLM_0000647801"/>
</dbReference>
<organism evidence="3">
    <name type="scientific">Haemonchus placei</name>
    <name type="common">Barber's pole worm</name>
    <dbReference type="NCBI Taxonomy" id="6290"/>
    <lineage>
        <taxon>Eukaryota</taxon>
        <taxon>Metazoa</taxon>
        <taxon>Ecdysozoa</taxon>
        <taxon>Nematoda</taxon>
        <taxon>Chromadorea</taxon>
        <taxon>Rhabditida</taxon>
        <taxon>Rhabditina</taxon>
        <taxon>Rhabditomorpha</taxon>
        <taxon>Strongyloidea</taxon>
        <taxon>Trichostrongylidae</taxon>
        <taxon>Haemonchus</taxon>
    </lineage>
</organism>
<evidence type="ECO:0000313" key="2">
    <source>
        <dbReference type="Proteomes" id="UP000268014"/>
    </source>
</evidence>
<accession>A0A0N4W8F0</accession>
<evidence type="ECO:0000313" key="3">
    <source>
        <dbReference type="WBParaSite" id="HPLM_0000647801-mRNA-1"/>
    </source>
</evidence>
<proteinExistence type="predicted"/>
<keyword evidence="2" id="KW-1185">Reference proteome</keyword>
<protein>
    <submittedName>
        <fullName evidence="1 3">Uncharacterized protein</fullName>
    </submittedName>
</protein>
<dbReference type="EMBL" id="UZAF01016499">
    <property type="protein sequence ID" value="VDO29086.1"/>
    <property type="molecule type" value="Genomic_DNA"/>
</dbReference>
<gene>
    <name evidence="1" type="ORF">HPLM_LOCUS6470</name>
</gene>
<name>A0A0N4W8F0_HAEPC</name>
<sequence>MVGGQLDVAIVIKVEVVDDLLHCPSGCSISSVRTMNGSHLGLIIDKALAGFANAFYSPGGFGQHCREGVRQGGCILHR</sequence>
<dbReference type="Proteomes" id="UP000268014">
    <property type="component" value="Unassembled WGS sequence"/>
</dbReference>